<feature type="domain" description="DUF4817" evidence="2">
    <location>
        <begin position="8"/>
        <end position="57"/>
    </location>
</feature>
<protein>
    <recommendedName>
        <fullName evidence="4">Transposable element Tc3 transposase</fullName>
    </recommendedName>
</protein>
<dbReference type="GO" id="GO:0003676">
    <property type="term" value="F:nucleic acid binding"/>
    <property type="evidence" value="ECO:0007669"/>
    <property type="project" value="InterPro"/>
</dbReference>
<evidence type="ECO:0000259" key="1">
    <source>
        <dbReference type="Pfam" id="PF13358"/>
    </source>
</evidence>
<evidence type="ECO:0000313" key="3">
    <source>
        <dbReference type="EMBL" id="JAB64227.1"/>
    </source>
</evidence>
<dbReference type="RefSeq" id="XP_023312720.1">
    <property type="nucleotide sequence ID" value="XM_023456952.1"/>
</dbReference>
<proteinExistence type="predicted"/>
<dbReference type="InterPro" id="IPR032135">
    <property type="entry name" value="DUF4817"/>
</dbReference>
<dbReference type="Pfam" id="PF16087">
    <property type="entry name" value="DUF4817"/>
    <property type="match status" value="1"/>
</dbReference>
<dbReference type="AlphaFoldDB" id="V5GRI2"/>
<evidence type="ECO:0000259" key="2">
    <source>
        <dbReference type="Pfam" id="PF16087"/>
    </source>
</evidence>
<name>V5GRI2_ANOGL</name>
<feature type="domain" description="Tc1-like transposase DDE" evidence="1">
    <location>
        <begin position="155"/>
        <end position="317"/>
    </location>
</feature>
<dbReference type="InterPro" id="IPR036397">
    <property type="entry name" value="RNaseH_sf"/>
</dbReference>
<dbReference type="OrthoDB" id="6764275at2759"/>
<reference evidence="3" key="1">
    <citation type="submission" date="2013-07" db="EMBL/GenBank/DDBJ databases">
        <title>Midgut Transcriptome Profiling of Anoplphora glabripennis, a Lignocellulose Degrading, Wood-Boring Cerambycid.</title>
        <authorList>
            <person name="Scully E.D."/>
            <person name="Hoover K."/>
            <person name="Carlson J.E."/>
            <person name="Tien M."/>
            <person name="Geib S.M."/>
        </authorList>
    </citation>
    <scope>NUCLEOTIDE SEQUENCE</scope>
</reference>
<dbReference type="GeneID" id="111692828"/>
<sequence>MNMYTNSDYTDMLLTLGECNGNAKAAKRRYAEKFPGRTVPDAKTFLNLERRCRDTGTFKPKKVNSGRPRVARIPQTEENILNVVVADPTISVRNVARASNTSISSVHRVLKEQLLHPFHYRQVQELLPEDLFLRSDYCELLQARKRQSPDFLQNILFTDESTFTRQGMFNSHNSHFWADENPKVKRIRHYQHNFKLNVWASTIGNRLVAYHIFDGNLNGDVYYEFLDNRLFPLLEDLPLDLRRNMFFMHDGAPPHFSLQVRRWLNEHFPNRWIGRGADAPIHWPPRSPDLNPLDFVVWSLVKEKVYSSEINSIEELQARVENNLRMLIQEPQPFKELCFP</sequence>
<dbReference type="Gene3D" id="3.30.420.10">
    <property type="entry name" value="Ribonuclease H-like superfamily/Ribonuclease H"/>
    <property type="match status" value="1"/>
</dbReference>
<organism evidence="3">
    <name type="scientific">Anoplophora glabripennis</name>
    <name type="common">Asian longhorn beetle</name>
    <name type="synonym">Anoplophora nobilis</name>
    <dbReference type="NCBI Taxonomy" id="217634"/>
    <lineage>
        <taxon>Eukaryota</taxon>
        <taxon>Metazoa</taxon>
        <taxon>Ecdysozoa</taxon>
        <taxon>Arthropoda</taxon>
        <taxon>Hexapoda</taxon>
        <taxon>Insecta</taxon>
        <taxon>Pterygota</taxon>
        <taxon>Neoptera</taxon>
        <taxon>Endopterygota</taxon>
        <taxon>Coleoptera</taxon>
        <taxon>Polyphaga</taxon>
        <taxon>Cucujiformia</taxon>
        <taxon>Chrysomeloidea</taxon>
        <taxon>Cerambycidae</taxon>
        <taxon>Lamiinae</taxon>
        <taxon>Lamiini</taxon>
        <taxon>Anoplophora</taxon>
    </lineage>
</organism>
<dbReference type="Pfam" id="PF13358">
    <property type="entry name" value="DDE_3"/>
    <property type="match status" value="1"/>
</dbReference>
<dbReference type="PANTHER" id="PTHR47326">
    <property type="entry name" value="TRANSPOSABLE ELEMENT TC3 TRANSPOSASE-LIKE PROTEIN"/>
    <property type="match status" value="1"/>
</dbReference>
<evidence type="ECO:0008006" key="4">
    <source>
        <dbReference type="Google" id="ProtNLM"/>
    </source>
</evidence>
<dbReference type="EMBL" id="GALX01004239">
    <property type="protein sequence ID" value="JAB64227.1"/>
    <property type="molecule type" value="Transcribed_RNA"/>
</dbReference>
<dbReference type="KEGG" id="agb:111692828"/>
<dbReference type="InterPro" id="IPR038717">
    <property type="entry name" value="Tc1-like_DDE_dom"/>
</dbReference>
<dbReference type="PANTHER" id="PTHR47326:SF1">
    <property type="entry name" value="HTH PSQ-TYPE DOMAIN-CONTAINING PROTEIN"/>
    <property type="match status" value="1"/>
</dbReference>
<accession>V5GRI2</accession>